<comment type="similarity">
    <text evidence="2">Belongs to the peptidase M28 family. M28B subfamily.</text>
</comment>
<evidence type="ECO:0000256" key="13">
    <source>
        <dbReference type="ARBA" id="ARBA00052003"/>
    </source>
</evidence>
<evidence type="ECO:0000256" key="7">
    <source>
        <dbReference type="ARBA" id="ARBA00022833"/>
    </source>
</evidence>
<dbReference type="OMA" id="TEWMEEY"/>
<evidence type="ECO:0000256" key="11">
    <source>
        <dbReference type="ARBA" id="ARBA00023136"/>
    </source>
</evidence>
<dbReference type="Pfam" id="PF04253">
    <property type="entry name" value="TFR_dimer"/>
    <property type="match status" value="1"/>
</dbReference>
<dbReference type="GO" id="GO:0006508">
    <property type="term" value="P:proteolysis"/>
    <property type="evidence" value="ECO:0007669"/>
    <property type="project" value="UniProtKB-KW"/>
</dbReference>
<dbReference type="FunFam" id="3.50.30.30:FF:000008">
    <property type="entry name" value="Glutamate carboxypeptidase 2"/>
    <property type="match status" value="1"/>
</dbReference>
<keyword evidence="9 16" id="KW-1133">Transmembrane helix</keyword>
<keyword evidence="8" id="KW-0735">Signal-anchor</keyword>
<dbReference type="Gramene" id="TraesCS3A02G276700.1">
    <property type="protein sequence ID" value="TraesCS3A02G276700.1"/>
    <property type="gene ID" value="TraesCS3A02G276700"/>
</dbReference>
<evidence type="ECO:0000259" key="19">
    <source>
        <dbReference type="Pfam" id="PF04389"/>
    </source>
</evidence>
<gene>
    <name evidence="20" type="primary">LOC123061959</name>
</gene>
<evidence type="ECO:0000256" key="12">
    <source>
        <dbReference type="ARBA" id="ARBA00023180"/>
    </source>
</evidence>
<keyword evidence="6" id="KW-0378">Hydrolase</keyword>
<dbReference type="GO" id="GO:0010073">
    <property type="term" value="P:meristem maintenance"/>
    <property type="evidence" value="ECO:0007669"/>
    <property type="project" value="UniProtKB-ARBA"/>
</dbReference>
<keyword evidence="11 16" id="KW-0472">Membrane</keyword>
<evidence type="ECO:0000256" key="1">
    <source>
        <dbReference type="ARBA" id="ARBA00001947"/>
    </source>
</evidence>
<dbReference type="InterPro" id="IPR007365">
    <property type="entry name" value="TFR-like_dimer_dom"/>
</dbReference>
<evidence type="ECO:0000256" key="2">
    <source>
        <dbReference type="ARBA" id="ARBA00005634"/>
    </source>
</evidence>
<comment type="cofactor">
    <cofactor evidence="1">
        <name>Zn(2+)</name>
        <dbReference type="ChEBI" id="CHEBI:29105"/>
    </cofactor>
</comment>
<dbReference type="PANTHER" id="PTHR10404:SF67">
    <property type="entry name" value="GLUTAMATE CARBOXYPEPTIDASE 2"/>
    <property type="match status" value="1"/>
</dbReference>
<keyword evidence="21" id="KW-1185">Reference proteome</keyword>
<proteinExistence type="inferred from homology"/>
<dbReference type="AlphaFoldDB" id="A0A3B6EM74"/>
<keyword evidence="12" id="KW-0325">Glycoprotein</keyword>
<dbReference type="PANTHER" id="PTHR10404">
    <property type="entry name" value="N-ACETYLATED-ALPHA-LINKED ACIDIC DIPEPTIDASE"/>
    <property type="match status" value="1"/>
</dbReference>
<dbReference type="Proteomes" id="UP000019116">
    <property type="component" value="Chromosome 3A"/>
</dbReference>
<dbReference type="FunFam" id="3.40.630.10:FF:000164">
    <property type="entry name" value="Os01g0740650 protein"/>
    <property type="match status" value="1"/>
</dbReference>
<dbReference type="Gene3D" id="3.50.30.30">
    <property type="match status" value="1"/>
</dbReference>
<accession>A0A3B6EM74</accession>
<dbReference type="InterPro" id="IPR007484">
    <property type="entry name" value="Peptidase_M28"/>
</dbReference>
<evidence type="ECO:0000256" key="4">
    <source>
        <dbReference type="ARBA" id="ARBA00022692"/>
    </source>
</evidence>
<reference evidence="20" key="1">
    <citation type="submission" date="2018-08" db="EMBL/GenBank/DDBJ databases">
        <authorList>
            <person name="Rossello M."/>
        </authorList>
    </citation>
    <scope>NUCLEOTIDE SEQUENCE [LARGE SCALE GENOMIC DNA]</scope>
    <source>
        <strain evidence="20">cv. Chinese Spring</strain>
    </source>
</reference>
<feature type="domain" description="Peptidase M28" evidence="19">
    <location>
        <begin position="423"/>
        <end position="610"/>
    </location>
</feature>
<keyword evidence="5" id="KW-0479">Metal-binding</keyword>
<dbReference type="Pfam" id="PF02225">
    <property type="entry name" value="PA"/>
    <property type="match status" value="1"/>
</dbReference>
<protein>
    <recommendedName>
        <fullName evidence="15">glutamate carboxypeptidase II</fullName>
        <ecNumber evidence="15">3.4.17.21</ecNumber>
    </recommendedName>
</protein>
<comment type="catalytic activity">
    <reaction evidence="13">
        <text>Release of an unsubstituted, C-terminal glutamyl residue, typically from Ac-Asp-Glu or folylpoly-gamma-glutamates.</text>
        <dbReference type="EC" id="3.4.17.21"/>
    </reaction>
</comment>
<evidence type="ECO:0000313" key="20">
    <source>
        <dbReference type="EnsemblPlants" id="TraesCS3A02G276700.1"/>
    </source>
</evidence>
<organism evidence="20">
    <name type="scientific">Triticum aestivum</name>
    <name type="common">Wheat</name>
    <dbReference type="NCBI Taxonomy" id="4565"/>
    <lineage>
        <taxon>Eukaryota</taxon>
        <taxon>Viridiplantae</taxon>
        <taxon>Streptophyta</taxon>
        <taxon>Embryophyta</taxon>
        <taxon>Tracheophyta</taxon>
        <taxon>Spermatophyta</taxon>
        <taxon>Magnoliopsida</taxon>
        <taxon>Liliopsida</taxon>
        <taxon>Poales</taxon>
        <taxon>Poaceae</taxon>
        <taxon>BOP clade</taxon>
        <taxon>Pooideae</taxon>
        <taxon>Triticodae</taxon>
        <taxon>Triticeae</taxon>
        <taxon>Triticinae</taxon>
        <taxon>Triticum</taxon>
    </lineage>
</organism>
<dbReference type="InterPro" id="IPR036757">
    <property type="entry name" value="TFR-like_dimer_dom_sf"/>
</dbReference>
<dbReference type="GO" id="GO:0046872">
    <property type="term" value="F:metal ion binding"/>
    <property type="evidence" value="ECO:0007669"/>
    <property type="project" value="UniProtKB-KW"/>
</dbReference>
<dbReference type="InterPro" id="IPR046450">
    <property type="entry name" value="PA_dom_sf"/>
</dbReference>
<dbReference type="STRING" id="4565.A0A3B6EM74"/>
<dbReference type="SUPFAM" id="SSF52025">
    <property type="entry name" value="PA domain"/>
    <property type="match status" value="1"/>
</dbReference>
<dbReference type="SUPFAM" id="SSF47672">
    <property type="entry name" value="Transferrin receptor-like dimerisation domain"/>
    <property type="match status" value="1"/>
</dbReference>
<feature type="domain" description="Transferrin receptor-like dimerisation" evidence="18">
    <location>
        <begin position="671"/>
        <end position="797"/>
    </location>
</feature>
<dbReference type="GO" id="GO:0012505">
    <property type="term" value="C:endomembrane system"/>
    <property type="evidence" value="ECO:0007669"/>
    <property type="project" value="UniProtKB-SubCell"/>
</dbReference>
<comment type="subcellular location">
    <subcellularLocation>
        <location evidence="14">Endomembrane system</location>
        <topology evidence="14">Single-pass type II membrane protein</topology>
    </subcellularLocation>
</comment>
<reference evidence="20" key="2">
    <citation type="submission" date="2018-10" db="UniProtKB">
        <authorList>
            <consortium name="EnsemblPlants"/>
        </authorList>
    </citation>
    <scope>IDENTIFICATION</scope>
</reference>
<dbReference type="CDD" id="cd02121">
    <property type="entry name" value="PA_GCPII_like"/>
    <property type="match status" value="1"/>
</dbReference>
<dbReference type="GO" id="GO:0004181">
    <property type="term" value="F:metallocarboxypeptidase activity"/>
    <property type="evidence" value="ECO:0007669"/>
    <property type="project" value="UniProtKB-EC"/>
</dbReference>
<dbReference type="Gramene" id="TraesCS3A03G0699600.1">
    <property type="protein sequence ID" value="TraesCS3A03G0699600.1.CDS"/>
    <property type="gene ID" value="TraesCS3A03G0699600"/>
</dbReference>
<sequence>MRQKYTVDSYRCSRLDNRPSTTPRGCYSTVMPWWSHRGEDTPIYTGRVATCQCSSRDMTGAPETARPMSGHGKQQQLLRHPALAAGHGSGSGMGRRRYLAFLAIAAALVASYHLLHAPTPSSRYHALFLTLGSNASAAAHLRALTLRPHVAGTPANALAAEYVRATLSSLSFPTRVTPYSVLLSYPLHRLLSLSAPGRATKSFSLTQDTYPNDPYAEAAAEVVPTYFAYSGSGSVTAEVVYANYGDRKDYAYLASRGVDVAGKVVLARYGDIHCEDMVRNARDAGAAATIIYTDAKDFGGPAGKGKRKWFPNTRWLPPSGVQMGTLYYGNGDPTTPMWPSCAAGEDCERLSTEELEASEAMPGIPALPVSGRDGETIQKAMGGGVAPPEWQGGEGAPVYRIGPGPAVLNLTYIGNDTLATIENVFAVIEGKEEPDRYVIIGNHRDAWTFGAVDPNSGTAAMLEVAERLSQLEKKGWRPRRTIIVCSWDAEEFALIGSTEWAEDNIDMLASRAVAYLNVDISVFGPGGLMPRATPQLDELIKEASKMVPDPDDPSHTLYDYMIRQNPPIARVAGAGTDFAAFVQHIGVPSLDMSYGLFSEYPVYHSLYDDFVWMERFGDPLFHRHVALASVWGLIALRLADDEIIPFNYVPYASELEESSKVVEDGCPGCAVSFSPLHKSIKQLEKAATKIHMEKKVLQAEKWGLNTRERTLKVREMNDRLMMAERAFTNGEGLAGRPWYKHMIYASSDQDDWGTKAFPGIVSAMANAQKLNTTESWRLLQHEIYRGARAVSKASAVLDGSLT</sequence>
<dbReference type="EnsemblPlants" id="TraesCS3A02G276700.1">
    <property type="protein sequence ID" value="TraesCS3A02G276700.1"/>
    <property type="gene ID" value="TraesCS3A02G276700"/>
</dbReference>
<dbReference type="EC" id="3.4.17.21" evidence="15"/>
<dbReference type="Gene3D" id="1.20.930.40">
    <property type="entry name" value="Transferrin receptor-like, dimerisation domain"/>
    <property type="match status" value="1"/>
</dbReference>
<evidence type="ECO:0000259" key="18">
    <source>
        <dbReference type="Pfam" id="PF04253"/>
    </source>
</evidence>
<evidence type="ECO:0000256" key="16">
    <source>
        <dbReference type="SAM" id="Phobius"/>
    </source>
</evidence>
<keyword evidence="7" id="KW-0862">Zinc</keyword>
<evidence type="ECO:0000256" key="6">
    <source>
        <dbReference type="ARBA" id="ARBA00022801"/>
    </source>
</evidence>
<dbReference type="Gene3D" id="3.40.630.10">
    <property type="entry name" value="Zn peptidases"/>
    <property type="match status" value="1"/>
</dbReference>
<feature type="domain" description="PA" evidence="17">
    <location>
        <begin position="235"/>
        <end position="323"/>
    </location>
</feature>
<dbReference type="InterPro" id="IPR003137">
    <property type="entry name" value="PA_domain"/>
</dbReference>
<feature type="transmembrane region" description="Helical" evidence="16">
    <location>
        <begin position="98"/>
        <end position="115"/>
    </location>
</feature>
<evidence type="ECO:0000256" key="9">
    <source>
        <dbReference type="ARBA" id="ARBA00022989"/>
    </source>
</evidence>
<keyword evidence="3" id="KW-0645">Protease</keyword>
<evidence type="ECO:0000256" key="5">
    <source>
        <dbReference type="ARBA" id="ARBA00022723"/>
    </source>
</evidence>
<dbReference type="CDD" id="cd08022">
    <property type="entry name" value="M28_PSMA_like"/>
    <property type="match status" value="1"/>
</dbReference>
<dbReference type="FunFam" id="1.20.930.40:FF:000001">
    <property type="entry name" value="N-acetylated-alpha-linked acidic dipeptidase 2"/>
    <property type="match status" value="1"/>
</dbReference>
<evidence type="ECO:0000256" key="3">
    <source>
        <dbReference type="ARBA" id="ARBA00022670"/>
    </source>
</evidence>
<evidence type="ECO:0000256" key="10">
    <source>
        <dbReference type="ARBA" id="ARBA00023049"/>
    </source>
</evidence>
<evidence type="ECO:0000259" key="17">
    <source>
        <dbReference type="Pfam" id="PF02225"/>
    </source>
</evidence>
<dbReference type="SMR" id="A0A3B6EM74"/>
<evidence type="ECO:0000256" key="15">
    <source>
        <dbReference type="ARBA" id="ARBA00066561"/>
    </source>
</evidence>
<dbReference type="SUPFAM" id="SSF53187">
    <property type="entry name" value="Zn-dependent exopeptidases"/>
    <property type="match status" value="1"/>
</dbReference>
<evidence type="ECO:0000256" key="14">
    <source>
        <dbReference type="ARBA" id="ARBA00060399"/>
    </source>
</evidence>
<dbReference type="Pfam" id="PF04389">
    <property type="entry name" value="Peptidase_M28"/>
    <property type="match status" value="1"/>
</dbReference>
<evidence type="ECO:0000313" key="21">
    <source>
        <dbReference type="Proteomes" id="UP000019116"/>
    </source>
</evidence>
<keyword evidence="10" id="KW-0482">Metalloprotease</keyword>
<dbReference type="GO" id="GO:0050793">
    <property type="term" value="P:regulation of developmental process"/>
    <property type="evidence" value="ECO:0007669"/>
    <property type="project" value="UniProtKB-ARBA"/>
</dbReference>
<name>A0A3B6EM74_WHEAT</name>
<evidence type="ECO:0000256" key="8">
    <source>
        <dbReference type="ARBA" id="ARBA00022968"/>
    </source>
</evidence>
<keyword evidence="4 16" id="KW-0812">Transmembrane</keyword>
<dbReference type="GO" id="GO:0004180">
    <property type="term" value="F:carboxypeptidase activity"/>
    <property type="evidence" value="ECO:0000318"/>
    <property type="project" value="GO_Central"/>
</dbReference>
<dbReference type="InterPro" id="IPR039373">
    <property type="entry name" value="Peptidase_M28B"/>
</dbReference>